<evidence type="ECO:0000313" key="3">
    <source>
        <dbReference type="EMBL" id="RGM14022.1"/>
    </source>
</evidence>
<keyword evidence="3" id="KW-0808">Transferase</keyword>
<dbReference type="GO" id="GO:0016757">
    <property type="term" value="F:glycosyltransferase activity"/>
    <property type="evidence" value="ECO:0007669"/>
    <property type="project" value="UniProtKB-KW"/>
</dbReference>
<keyword evidence="1" id="KW-1133">Transmembrane helix</keyword>
<gene>
    <name evidence="3" type="ORF">DXC34_07040</name>
</gene>
<protein>
    <submittedName>
        <fullName evidence="3">Phosphoribosyltransferase</fullName>
    </submittedName>
</protein>
<dbReference type="Pfam" id="PF00156">
    <property type="entry name" value="Pribosyltran"/>
    <property type="match status" value="1"/>
</dbReference>
<dbReference type="AlphaFoldDB" id="A0A3E4UQR7"/>
<organism evidence="3 4">
    <name type="scientific">Bacteroides stercoris</name>
    <dbReference type="NCBI Taxonomy" id="46506"/>
    <lineage>
        <taxon>Bacteria</taxon>
        <taxon>Pseudomonadati</taxon>
        <taxon>Bacteroidota</taxon>
        <taxon>Bacteroidia</taxon>
        <taxon>Bacteroidales</taxon>
        <taxon>Bacteroidaceae</taxon>
        <taxon>Bacteroides</taxon>
    </lineage>
</organism>
<dbReference type="SUPFAM" id="SSF53271">
    <property type="entry name" value="PRTase-like"/>
    <property type="match status" value="1"/>
</dbReference>
<evidence type="ECO:0000259" key="2">
    <source>
        <dbReference type="Pfam" id="PF00156"/>
    </source>
</evidence>
<reference evidence="3 4" key="1">
    <citation type="submission" date="2018-08" db="EMBL/GenBank/DDBJ databases">
        <title>A genome reference for cultivated species of the human gut microbiota.</title>
        <authorList>
            <person name="Zou Y."/>
            <person name="Xue W."/>
            <person name="Luo G."/>
        </authorList>
    </citation>
    <scope>NUCLEOTIDE SEQUENCE [LARGE SCALE GENOMIC DNA]</scope>
    <source>
        <strain evidence="3 4">TF03-6</strain>
    </source>
</reference>
<dbReference type="EMBL" id="QSSV01000007">
    <property type="protein sequence ID" value="RGM14022.1"/>
    <property type="molecule type" value="Genomic_DNA"/>
</dbReference>
<dbReference type="InterPro" id="IPR000836">
    <property type="entry name" value="PRTase_dom"/>
</dbReference>
<dbReference type="RefSeq" id="WP_117741570.1">
    <property type="nucleotide sequence ID" value="NZ_QRWN01000001.1"/>
</dbReference>
<feature type="transmembrane region" description="Helical" evidence="1">
    <location>
        <begin position="6"/>
        <end position="23"/>
    </location>
</feature>
<name>A0A3E4UQR7_BACSE</name>
<dbReference type="InterPro" id="IPR029057">
    <property type="entry name" value="PRTase-like"/>
</dbReference>
<evidence type="ECO:0000313" key="4">
    <source>
        <dbReference type="Proteomes" id="UP000261223"/>
    </source>
</evidence>
<feature type="domain" description="Phosphoribosyltransferase" evidence="2">
    <location>
        <begin position="180"/>
        <end position="245"/>
    </location>
</feature>
<dbReference type="CDD" id="cd06223">
    <property type="entry name" value="PRTases_typeI"/>
    <property type="match status" value="1"/>
</dbReference>
<dbReference type="Gene3D" id="3.40.50.2020">
    <property type="match status" value="1"/>
</dbReference>
<keyword evidence="1" id="KW-0812">Transmembrane</keyword>
<sequence length="272" mass="31339">MELIVNLSVISVFIGLWMYARYWRRMCGKAFCQYAVACCGREEREKLMRYAIIAGNRHAPLLYALTYPERFDKARPLRLFEFRGIRCVFAGYYFPQRYENWLCDDQSEFVQKVYDFKEGRDPCRNCFSQAFRVLSVTGDVTAMFMPCSTSRRYHRRFSGIAAFLESGGYARSGLDLICITEDRESKHTSERRSGVDTANYMMAMGLRGKRVVIVDDLLTSGDSLLEYAHNLERVGAIVTGAVFLARTFRMPSPATVRRVVWKHHLSALLTGK</sequence>
<proteinExistence type="predicted"/>
<keyword evidence="3" id="KW-0328">Glycosyltransferase</keyword>
<evidence type="ECO:0000256" key="1">
    <source>
        <dbReference type="SAM" id="Phobius"/>
    </source>
</evidence>
<keyword evidence="1" id="KW-0472">Membrane</keyword>
<dbReference type="Proteomes" id="UP000261223">
    <property type="component" value="Unassembled WGS sequence"/>
</dbReference>
<accession>A0A3E4UQR7</accession>
<comment type="caution">
    <text evidence="3">The sequence shown here is derived from an EMBL/GenBank/DDBJ whole genome shotgun (WGS) entry which is preliminary data.</text>
</comment>